<dbReference type="PANTHER" id="PTHR11019:SF199">
    <property type="entry name" value="HTH-TYPE TRANSCRIPTIONAL REGULATOR NIMR"/>
    <property type="match status" value="1"/>
</dbReference>
<keyword evidence="3" id="KW-0804">Transcription</keyword>
<dbReference type="Proteomes" id="UP000431401">
    <property type="component" value="Unassembled WGS sequence"/>
</dbReference>
<evidence type="ECO:0000313" key="6">
    <source>
        <dbReference type="Proteomes" id="UP000431401"/>
    </source>
</evidence>
<evidence type="ECO:0000313" key="5">
    <source>
        <dbReference type="EMBL" id="MQY27814.1"/>
    </source>
</evidence>
<sequence>MVTGTAASAESLLAAADSRFVRLRGASAVLAGSYTFTGTVADAGWHRHDLHQLEYAVAGVIEVETPVARYRSPSRQAVWIPAGLAHRSILREVHTVSVFFDPVLLRDNDCRARVLHAGPLLREMVIHAGRWPIDRPATEAGGESYFEALAHLVLEWLGDEQPFHLPVGRDPLTAEIMRWTDANLASATLPQVCRAVAVSERTLRRRFHAATGMTWQQYLRQSRLLHATTLLVETTDTVMSIATAVGFDSAAAFTRAFERYSGRTPSAFRRERR</sequence>
<dbReference type="RefSeq" id="WP_319943095.1">
    <property type="nucleotide sequence ID" value="NZ_WEGI01000007.1"/>
</dbReference>
<dbReference type="SMART" id="SM00342">
    <property type="entry name" value="HTH_ARAC"/>
    <property type="match status" value="1"/>
</dbReference>
<dbReference type="InterPro" id="IPR011051">
    <property type="entry name" value="RmlC_Cupin_sf"/>
</dbReference>
<dbReference type="InterPro" id="IPR009057">
    <property type="entry name" value="Homeodomain-like_sf"/>
</dbReference>
<keyword evidence="6" id="KW-1185">Reference proteome</keyword>
<reference evidence="5 6" key="1">
    <citation type="submission" date="2019-10" db="EMBL/GenBank/DDBJ databases">
        <title>Nocardia macrotermitis sp. nov. and Nocardia aurantia sp. nov., isolated from the gut of fungus growing-termite Macrotermes natalensis.</title>
        <authorList>
            <person name="Benndorf R."/>
            <person name="Schwitalla J."/>
            <person name="Martin K."/>
            <person name="De Beer W."/>
            <person name="Kaster A.-K."/>
            <person name="Vollmers J."/>
            <person name="Poulsen M."/>
            <person name="Beemelmanns C."/>
        </authorList>
    </citation>
    <scope>NUCLEOTIDE SEQUENCE [LARGE SCALE GENOMIC DNA]</scope>
    <source>
        <strain evidence="5 6">RB56</strain>
    </source>
</reference>
<evidence type="ECO:0000256" key="1">
    <source>
        <dbReference type="ARBA" id="ARBA00023015"/>
    </source>
</evidence>
<evidence type="ECO:0000256" key="2">
    <source>
        <dbReference type="ARBA" id="ARBA00023125"/>
    </source>
</evidence>
<keyword evidence="2" id="KW-0238">DNA-binding</keyword>
<dbReference type="GO" id="GO:0003700">
    <property type="term" value="F:DNA-binding transcription factor activity"/>
    <property type="evidence" value="ECO:0007669"/>
    <property type="project" value="InterPro"/>
</dbReference>
<organism evidence="5 6">
    <name type="scientific">Nocardia aurantia</name>
    <dbReference type="NCBI Taxonomy" id="2585199"/>
    <lineage>
        <taxon>Bacteria</taxon>
        <taxon>Bacillati</taxon>
        <taxon>Actinomycetota</taxon>
        <taxon>Actinomycetes</taxon>
        <taxon>Mycobacteriales</taxon>
        <taxon>Nocardiaceae</taxon>
        <taxon>Nocardia</taxon>
    </lineage>
</organism>
<dbReference type="InterPro" id="IPR020449">
    <property type="entry name" value="Tscrpt_reg_AraC-type_HTH"/>
</dbReference>
<dbReference type="SUPFAM" id="SSF51182">
    <property type="entry name" value="RmlC-like cupins"/>
    <property type="match status" value="1"/>
</dbReference>
<gene>
    <name evidence="5" type="primary">rhaR_2</name>
    <name evidence="5" type="ORF">NRB56_33970</name>
</gene>
<dbReference type="PRINTS" id="PR00032">
    <property type="entry name" value="HTHARAC"/>
</dbReference>
<comment type="caution">
    <text evidence="5">The sequence shown here is derived from an EMBL/GenBank/DDBJ whole genome shotgun (WGS) entry which is preliminary data.</text>
</comment>
<feature type="domain" description="HTH araC/xylS-type" evidence="4">
    <location>
        <begin position="174"/>
        <end position="271"/>
    </location>
</feature>
<dbReference type="InterPro" id="IPR018060">
    <property type="entry name" value="HTH_AraC"/>
</dbReference>
<dbReference type="SUPFAM" id="SSF46689">
    <property type="entry name" value="Homeodomain-like"/>
    <property type="match status" value="1"/>
</dbReference>
<dbReference type="Pfam" id="PF12833">
    <property type="entry name" value="HTH_18"/>
    <property type="match status" value="1"/>
</dbReference>
<name>A0A7K0DSK9_9NOCA</name>
<protein>
    <submittedName>
        <fullName evidence="5">HTH-type transcriptional activator RhaR</fullName>
    </submittedName>
</protein>
<dbReference type="PROSITE" id="PS00041">
    <property type="entry name" value="HTH_ARAC_FAMILY_1"/>
    <property type="match status" value="1"/>
</dbReference>
<dbReference type="PROSITE" id="PS01124">
    <property type="entry name" value="HTH_ARAC_FAMILY_2"/>
    <property type="match status" value="1"/>
</dbReference>
<evidence type="ECO:0000256" key="3">
    <source>
        <dbReference type="ARBA" id="ARBA00023163"/>
    </source>
</evidence>
<dbReference type="CDD" id="cd06124">
    <property type="entry name" value="cupin_NimR-like_N"/>
    <property type="match status" value="1"/>
</dbReference>
<dbReference type="Gene3D" id="1.10.10.60">
    <property type="entry name" value="Homeodomain-like"/>
    <property type="match status" value="1"/>
</dbReference>
<dbReference type="InterPro" id="IPR018062">
    <property type="entry name" value="HTH_AraC-typ_CS"/>
</dbReference>
<evidence type="ECO:0000259" key="4">
    <source>
        <dbReference type="PROSITE" id="PS01124"/>
    </source>
</evidence>
<keyword evidence="1" id="KW-0805">Transcription regulation</keyword>
<accession>A0A7K0DSK9</accession>
<dbReference type="PANTHER" id="PTHR11019">
    <property type="entry name" value="HTH-TYPE TRANSCRIPTIONAL REGULATOR NIMR"/>
    <property type="match status" value="1"/>
</dbReference>
<dbReference type="EMBL" id="WEGI01000007">
    <property type="protein sequence ID" value="MQY27814.1"/>
    <property type="molecule type" value="Genomic_DNA"/>
</dbReference>
<dbReference type="GO" id="GO:0043565">
    <property type="term" value="F:sequence-specific DNA binding"/>
    <property type="evidence" value="ECO:0007669"/>
    <property type="project" value="InterPro"/>
</dbReference>
<dbReference type="AlphaFoldDB" id="A0A7K0DSK9"/>
<proteinExistence type="predicted"/>